<feature type="transmembrane region" description="Helical" evidence="1">
    <location>
        <begin position="68"/>
        <end position="95"/>
    </location>
</feature>
<dbReference type="EMBL" id="CAXLJM020000075">
    <property type="protein sequence ID" value="CAL8128757.1"/>
    <property type="molecule type" value="Genomic_DNA"/>
</dbReference>
<keyword evidence="1" id="KW-0472">Membrane</keyword>
<organism evidence="2 3">
    <name type="scientific">Orchesella dallaii</name>
    <dbReference type="NCBI Taxonomy" id="48710"/>
    <lineage>
        <taxon>Eukaryota</taxon>
        <taxon>Metazoa</taxon>
        <taxon>Ecdysozoa</taxon>
        <taxon>Arthropoda</taxon>
        <taxon>Hexapoda</taxon>
        <taxon>Collembola</taxon>
        <taxon>Entomobryomorpha</taxon>
        <taxon>Entomobryoidea</taxon>
        <taxon>Orchesellidae</taxon>
        <taxon>Orchesellinae</taxon>
        <taxon>Orchesella</taxon>
    </lineage>
</organism>
<keyword evidence="1" id="KW-1133">Transmembrane helix</keyword>
<feature type="transmembrane region" description="Helical" evidence="1">
    <location>
        <begin position="39"/>
        <end position="61"/>
    </location>
</feature>
<evidence type="ECO:0000313" key="3">
    <source>
        <dbReference type="Proteomes" id="UP001642540"/>
    </source>
</evidence>
<dbReference type="Proteomes" id="UP001642540">
    <property type="component" value="Unassembled WGS sequence"/>
</dbReference>
<reference evidence="2 3" key="1">
    <citation type="submission" date="2024-08" db="EMBL/GenBank/DDBJ databases">
        <authorList>
            <person name="Cucini C."/>
            <person name="Frati F."/>
        </authorList>
    </citation>
    <scope>NUCLEOTIDE SEQUENCE [LARGE SCALE GENOMIC DNA]</scope>
</reference>
<evidence type="ECO:0000256" key="1">
    <source>
        <dbReference type="SAM" id="Phobius"/>
    </source>
</evidence>
<keyword evidence="3" id="KW-1185">Reference proteome</keyword>
<feature type="transmembrane region" description="Helical" evidence="1">
    <location>
        <begin position="115"/>
        <end position="136"/>
    </location>
</feature>
<gene>
    <name evidence="2" type="ORF">ODALV1_LOCUS22523</name>
</gene>
<name>A0ABP1RIA5_9HEXA</name>
<comment type="caution">
    <text evidence="2">The sequence shown here is derived from an EMBL/GenBank/DDBJ whole genome shotgun (WGS) entry which is preliminary data.</text>
</comment>
<sequence>MINHLRKNHGNGESFFKCMKIYNRIRILNTVFNHSMCEFAWPIYNIMSCILFVGGFCAAIIKATDGAWIVKVIGGFTMVLSISILLASMILFAQIHSSSWELYENILRHRPLGRLNGVLSRAYIVTGINSGLFFVVKEQTLFTVLQELSDTAISTLLSFN</sequence>
<keyword evidence="1" id="KW-0812">Transmembrane</keyword>
<accession>A0ABP1RIA5</accession>
<proteinExistence type="predicted"/>
<evidence type="ECO:0000313" key="2">
    <source>
        <dbReference type="EMBL" id="CAL8128757.1"/>
    </source>
</evidence>
<protein>
    <submittedName>
        <fullName evidence="2">Uncharacterized protein</fullName>
    </submittedName>
</protein>